<sequence length="296" mass="32161">MEKFIERATHFVPADTATINRKQVDLSYAAGARHQLDVYWPDAGSAPFPVIIDIHGGGLYFGAKSSQKLAGALALRQRGYAIVSPNYSLSYMAPFPQPVYELKAVVRWVKAHATEYQFDPHNVFLMGESSGAQLAMLVAASSGSGHLQSNFGNDFGVSDRVNGVIASYGPYDLAAMKAQFAILKQEPKFAETGEADSFEGAMLGWHRPVDVPELNAQANPATYLNQQMVPVLMYAGTGDRVVPYIQTINLGAQIATVIGSDQVEVHIVPDVPHGPAGFLNAEVTQQKENFLKRNLH</sequence>
<keyword evidence="4" id="KW-1185">Reference proteome</keyword>
<feature type="domain" description="BD-FAE-like" evidence="2">
    <location>
        <begin position="36"/>
        <end position="251"/>
    </location>
</feature>
<dbReference type="PANTHER" id="PTHR48081">
    <property type="entry name" value="AB HYDROLASE SUPERFAMILY PROTEIN C4A8.06C"/>
    <property type="match status" value="1"/>
</dbReference>
<proteinExistence type="predicted"/>
<dbReference type="Proteomes" id="UP001056707">
    <property type="component" value="Chromosome"/>
</dbReference>
<dbReference type="GO" id="GO:0016787">
    <property type="term" value="F:hydrolase activity"/>
    <property type="evidence" value="ECO:0007669"/>
    <property type="project" value="UniProtKB-KW"/>
</dbReference>
<dbReference type="EMBL" id="CP097116">
    <property type="protein sequence ID" value="USS84621.1"/>
    <property type="molecule type" value="Genomic_DNA"/>
</dbReference>
<dbReference type="SUPFAM" id="SSF53474">
    <property type="entry name" value="alpha/beta-Hydrolases"/>
    <property type="match status" value="1"/>
</dbReference>
<dbReference type="Gene3D" id="3.40.50.1820">
    <property type="entry name" value="alpha/beta hydrolase"/>
    <property type="match status" value="1"/>
</dbReference>
<evidence type="ECO:0000313" key="3">
    <source>
        <dbReference type="EMBL" id="USS84621.1"/>
    </source>
</evidence>
<reference evidence="3" key="1">
    <citation type="submission" date="2022-05" db="EMBL/GenBank/DDBJ databases">
        <authorList>
            <person name="Oliphant S.A."/>
            <person name="Watson-Haigh N.S."/>
            <person name="Sumby K.M."/>
            <person name="Gardner J.M."/>
            <person name="Jiranek V."/>
        </authorList>
    </citation>
    <scope>NUCLEOTIDE SEQUENCE</scope>
    <source>
        <strain evidence="3">KI16_H9</strain>
    </source>
</reference>
<evidence type="ECO:0000256" key="1">
    <source>
        <dbReference type="ARBA" id="ARBA00022801"/>
    </source>
</evidence>
<evidence type="ECO:0000259" key="2">
    <source>
        <dbReference type="Pfam" id="PF20434"/>
    </source>
</evidence>
<dbReference type="PANTHER" id="PTHR48081:SF13">
    <property type="entry name" value="ALPHA_BETA HYDROLASE"/>
    <property type="match status" value="1"/>
</dbReference>
<accession>A0ABY5BNS9</accession>
<dbReference type="Pfam" id="PF20434">
    <property type="entry name" value="BD-FAE"/>
    <property type="match status" value="1"/>
</dbReference>
<protein>
    <submittedName>
        <fullName evidence="3">Alpha/beta hydrolase</fullName>
    </submittedName>
</protein>
<organism evidence="3 4">
    <name type="scientific">Fructilactobacillus myrtifloralis</name>
    <dbReference type="NCBI Taxonomy" id="2940301"/>
    <lineage>
        <taxon>Bacteria</taxon>
        <taxon>Bacillati</taxon>
        <taxon>Bacillota</taxon>
        <taxon>Bacilli</taxon>
        <taxon>Lactobacillales</taxon>
        <taxon>Lactobacillaceae</taxon>
        <taxon>Fructilactobacillus</taxon>
    </lineage>
</organism>
<dbReference type="RefSeq" id="WP_252749524.1">
    <property type="nucleotide sequence ID" value="NZ_CP097116.1"/>
</dbReference>
<dbReference type="InterPro" id="IPR050300">
    <property type="entry name" value="GDXG_lipolytic_enzyme"/>
</dbReference>
<evidence type="ECO:0000313" key="4">
    <source>
        <dbReference type="Proteomes" id="UP001056707"/>
    </source>
</evidence>
<dbReference type="InterPro" id="IPR029058">
    <property type="entry name" value="AB_hydrolase_fold"/>
</dbReference>
<name>A0ABY5BNS9_9LACO</name>
<keyword evidence="1 3" id="KW-0378">Hydrolase</keyword>
<dbReference type="InterPro" id="IPR049492">
    <property type="entry name" value="BD-FAE-like_dom"/>
</dbReference>
<gene>
    <name evidence="3" type="ORF">M3M35_04730</name>
</gene>